<evidence type="ECO:0000313" key="2">
    <source>
        <dbReference type="Proteomes" id="UP000735302"/>
    </source>
</evidence>
<proteinExistence type="predicted"/>
<keyword evidence="2" id="KW-1185">Reference proteome</keyword>
<protein>
    <submittedName>
        <fullName evidence="1">Uncharacterized protein</fullName>
    </submittedName>
</protein>
<gene>
    <name evidence="1" type="ORF">PoB_001351600</name>
</gene>
<comment type="caution">
    <text evidence="1">The sequence shown here is derived from an EMBL/GenBank/DDBJ whole genome shotgun (WGS) entry which is preliminary data.</text>
</comment>
<organism evidence="1 2">
    <name type="scientific">Plakobranchus ocellatus</name>
    <dbReference type="NCBI Taxonomy" id="259542"/>
    <lineage>
        <taxon>Eukaryota</taxon>
        <taxon>Metazoa</taxon>
        <taxon>Spiralia</taxon>
        <taxon>Lophotrochozoa</taxon>
        <taxon>Mollusca</taxon>
        <taxon>Gastropoda</taxon>
        <taxon>Heterobranchia</taxon>
        <taxon>Euthyneura</taxon>
        <taxon>Panpulmonata</taxon>
        <taxon>Sacoglossa</taxon>
        <taxon>Placobranchoidea</taxon>
        <taxon>Plakobranchidae</taxon>
        <taxon>Plakobranchus</taxon>
    </lineage>
</organism>
<reference evidence="1 2" key="1">
    <citation type="journal article" date="2021" name="Elife">
        <title>Chloroplast acquisition without the gene transfer in kleptoplastic sea slugs, Plakobranchus ocellatus.</title>
        <authorList>
            <person name="Maeda T."/>
            <person name="Takahashi S."/>
            <person name="Yoshida T."/>
            <person name="Shimamura S."/>
            <person name="Takaki Y."/>
            <person name="Nagai Y."/>
            <person name="Toyoda A."/>
            <person name="Suzuki Y."/>
            <person name="Arimoto A."/>
            <person name="Ishii H."/>
            <person name="Satoh N."/>
            <person name="Nishiyama T."/>
            <person name="Hasebe M."/>
            <person name="Maruyama T."/>
            <person name="Minagawa J."/>
            <person name="Obokata J."/>
            <person name="Shigenobu S."/>
        </authorList>
    </citation>
    <scope>NUCLEOTIDE SEQUENCE [LARGE SCALE GENOMIC DNA]</scope>
</reference>
<name>A0AAV3YX95_9GAST</name>
<dbReference type="AlphaFoldDB" id="A0AAV3YX95"/>
<dbReference type="EMBL" id="BLXT01001645">
    <property type="protein sequence ID" value="GFN87010.1"/>
    <property type="molecule type" value="Genomic_DNA"/>
</dbReference>
<evidence type="ECO:0000313" key="1">
    <source>
        <dbReference type="EMBL" id="GFN87010.1"/>
    </source>
</evidence>
<sequence>MRTPSQQQVSRVHVEQSMQVLGRVHLRMRYRITIYQCHAERENPNSPPYPITVRRQAQLSNTHPYFEPLPRENDIKISMTCESGISYGSNLMACGRLPVMPTSLWTWRQGRISNLLAQPCPASQ</sequence>
<accession>A0AAV3YX95</accession>
<dbReference type="Proteomes" id="UP000735302">
    <property type="component" value="Unassembled WGS sequence"/>
</dbReference>